<dbReference type="SUPFAM" id="SSF52540">
    <property type="entry name" value="P-loop containing nucleoside triphosphate hydrolases"/>
    <property type="match status" value="1"/>
</dbReference>
<dbReference type="GO" id="GO:0005886">
    <property type="term" value="C:plasma membrane"/>
    <property type="evidence" value="ECO:0007669"/>
    <property type="project" value="TreeGrafter"/>
</dbReference>
<dbReference type="AlphaFoldDB" id="A0A4R2KZH9"/>
<keyword evidence="4" id="KW-0131">Cell cycle</keyword>
<gene>
    <name evidence="4" type="ORF">EV214_102259</name>
</gene>
<dbReference type="PANTHER" id="PTHR24220">
    <property type="entry name" value="IMPORT ATP-BINDING PROTEIN"/>
    <property type="match status" value="1"/>
</dbReference>
<keyword evidence="2 4" id="KW-0067">ATP-binding</keyword>
<dbReference type="InterPro" id="IPR027417">
    <property type="entry name" value="P-loop_NTPase"/>
</dbReference>
<dbReference type="EMBL" id="SLWV01000002">
    <property type="protein sequence ID" value="TCO79534.1"/>
    <property type="molecule type" value="Genomic_DNA"/>
</dbReference>
<dbReference type="Proteomes" id="UP000294919">
    <property type="component" value="Unassembled WGS sequence"/>
</dbReference>
<keyword evidence="5" id="KW-1185">Reference proteome</keyword>
<dbReference type="GO" id="GO:0016887">
    <property type="term" value="F:ATP hydrolysis activity"/>
    <property type="evidence" value="ECO:0007669"/>
    <property type="project" value="InterPro"/>
</dbReference>
<evidence type="ECO:0000259" key="3">
    <source>
        <dbReference type="PROSITE" id="PS50893"/>
    </source>
</evidence>
<evidence type="ECO:0000313" key="4">
    <source>
        <dbReference type="EMBL" id="TCO79534.1"/>
    </source>
</evidence>
<accession>A0A4R2KZH9</accession>
<dbReference type="SMART" id="SM00382">
    <property type="entry name" value="AAA"/>
    <property type="match status" value="1"/>
</dbReference>
<dbReference type="GO" id="GO:0022857">
    <property type="term" value="F:transmembrane transporter activity"/>
    <property type="evidence" value="ECO:0007669"/>
    <property type="project" value="TreeGrafter"/>
</dbReference>
<evidence type="ECO:0000313" key="5">
    <source>
        <dbReference type="Proteomes" id="UP000294919"/>
    </source>
</evidence>
<dbReference type="RefSeq" id="WP_132242498.1">
    <property type="nucleotide sequence ID" value="NZ_SLWV01000002.1"/>
</dbReference>
<comment type="caution">
    <text evidence="4">The sequence shown here is derived from an EMBL/GenBank/DDBJ whole genome shotgun (WGS) entry which is preliminary data.</text>
</comment>
<dbReference type="PROSITE" id="PS50893">
    <property type="entry name" value="ABC_TRANSPORTER_2"/>
    <property type="match status" value="1"/>
</dbReference>
<keyword evidence="1" id="KW-0547">Nucleotide-binding</keyword>
<evidence type="ECO:0000256" key="1">
    <source>
        <dbReference type="ARBA" id="ARBA00022741"/>
    </source>
</evidence>
<dbReference type="OrthoDB" id="1706485at2"/>
<evidence type="ECO:0000256" key="2">
    <source>
        <dbReference type="ARBA" id="ARBA00022840"/>
    </source>
</evidence>
<sequence>MIEAKDICLKYPDGTMGLQNIDFKIETGEVVYITGPSGSGKTSILKLLMGIEYPTTGSLKVFGQSMTKDKVMEIRRLRMIIGPVFQDFKLLKGRTVIENIILGMRFLGFSKKQMKKNAGSALIKVGLEHKALSLVDNLSLGESQRIAIARALARKPSLIIADEPTGNLDKENALNILELLTLSKDPKTTVIITTHATHLIEDIKEGMRVQMDGGHILCERIGEV</sequence>
<reference evidence="4 5" key="1">
    <citation type="submission" date="2019-03" db="EMBL/GenBank/DDBJ databases">
        <title>Genomic Encyclopedia of Type Strains, Phase IV (KMG-IV): sequencing the most valuable type-strain genomes for metagenomic binning, comparative biology and taxonomic classification.</title>
        <authorList>
            <person name="Goeker M."/>
        </authorList>
    </citation>
    <scope>NUCLEOTIDE SEQUENCE [LARGE SCALE GENOMIC DNA]</scope>
    <source>
        <strain evidence="4 5">DSM 102940</strain>
    </source>
</reference>
<protein>
    <submittedName>
        <fullName evidence="4">Cell division transport system ATP-binding protein</fullName>
    </submittedName>
</protein>
<feature type="domain" description="ABC transporter" evidence="3">
    <location>
        <begin position="2"/>
        <end position="224"/>
    </location>
</feature>
<keyword evidence="4" id="KW-0132">Cell division</keyword>
<organism evidence="4 5">
    <name type="scientific">Marinisporobacter balticus</name>
    <dbReference type="NCBI Taxonomy" id="2018667"/>
    <lineage>
        <taxon>Bacteria</taxon>
        <taxon>Bacillati</taxon>
        <taxon>Bacillota</taxon>
        <taxon>Clostridia</taxon>
        <taxon>Peptostreptococcales</taxon>
        <taxon>Thermotaleaceae</taxon>
        <taxon>Marinisporobacter</taxon>
    </lineage>
</organism>
<proteinExistence type="predicted"/>
<dbReference type="InterPro" id="IPR003593">
    <property type="entry name" value="AAA+_ATPase"/>
</dbReference>
<dbReference type="PROSITE" id="PS00211">
    <property type="entry name" value="ABC_TRANSPORTER_1"/>
    <property type="match status" value="1"/>
</dbReference>
<name>A0A4R2KZH9_9FIRM</name>
<dbReference type="GO" id="GO:0005524">
    <property type="term" value="F:ATP binding"/>
    <property type="evidence" value="ECO:0007669"/>
    <property type="project" value="UniProtKB-KW"/>
</dbReference>
<dbReference type="PANTHER" id="PTHR24220:SF470">
    <property type="entry name" value="CELL DIVISION ATP-BINDING PROTEIN FTSE"/>
    <property type="match status" value="1"/>
</dbReference>
<dbReference type="InterPro" id="IPR015854">
    <property type="entry name" value="ABC_transpr_LolD-like"/>
</dbReference>
<dbReference type="InterPro" id="IPR003439">
    <property type="entry name" value="ABC_transporter-like_ATP-bd"/>
</dbReference>
<dbReference type="Pfam" id="PF00005">
    <property type="entry name" value="ABC_tran"/>
    <property type="match status" value="1"/>
</dbReference>
<dbReference type="GO" id="GO:0051301">
    <property type="term" value="P:cell division"/>
    <property type="evidence" value="ECO:0007669"/>
    <property type="project" value="UniProtKB-KW"/>
</dbReference>
<dbReference type="Gene3D" id="3.40.50.300">
    <property type="entry name" value="P-loop containing nucleotide triphosphate hydrolases"/>
    <property type="match status" value="1"/>
</dbReference>
<dbReference type="InterPro" id="IPR017871">
    <property type="entry name" value="ABC_transporter-like_CS"/>
</dbReference>